<dbReference type="OrthoDB" id="140537at2"/>
<dbReference type="EMBL" id="BIFS01000001">
    <property type="protein sequence ID" value="GCE20755.1"/>
    <property type="molecule type" value="Genomic_DNA"/>
</dbReference>
<evidence type="ECO:0000313" key="2">
    <source>
        <dbReference type="Proteomes" id="UP000287188"/>
    </source>
</evidence>
<dbReference type="Gene3D" id="2.130.10.10">
    <property type="entry name" value="YVTN repeat-like/Quinoprotein amine dehydrogenase"/>
    <property type="match status" value="2"/>
</dbReference>
<evidence type="ECO:0000313" key="1">
    <source>
        <dbReference type="EMBL" id="GCE20755.1"/>
    </source>
</evidence>
<sequence length="321" mass="34032">MDQDTRGHTSDGGTSWQDVTPAQASGTILGGYVFNGLQLLIASADPNSTAPATISRTTDGGYTWQNSAFPAQHLLPDPRRMSFINDHEGWAEVPFQGATGNDLVAIFHTTDEGQSWQPISQTPLGPALPVPRTFPFAHHKSGLTFVNNSTGWATVFTDGILQLYATHDGGATWQGKTLSLPVPDVGSSMLPPTFFNSNSGILPIDLQASTGSGKMFLLSHDNGATWQATTPVSAYGGPATFTDMAHIWVADPQGTTLYSSNDGAQHWKKINPTIPTSITSFTQLNFISPTTGWAIGQTGDGANPQTILLKTTNGGQTWASA</sequence>
<dbReference type="PANTHER" id="PTHR47199:SF2">
    <property type="entry name" value="PHOTOSYSTEM II STABILITY_ASSEMBLY FACTOR HCF136, CHLOROPLASTIC"/>
    <property type="match status" value="1"/>
</dbReference>
<dbReference type="PANTHER" id="PTHR47199">
    <property type="entry name" value="PHOTOSYSTEM II STABILITY/ASSEMBLY FACTOR HCF136, CHLOROPLASTIC"/>
    <property type="match status" value="1"/>
</dbReference>
<reference evidence="2" key="1">
    <citation type="submission" date="2018-12" db="EMBL/GenBank/DDBJ databases">
        <title>Tengunoibacter tsumagoiensis gen. nov., sp. nov., Dictyobacter kobayashii sp. nov., D. alpinus sp. nov., and D. joshuensis sp. nov. and description of Dictyobacteraceae fam. nov. within the order Ktedonobacterales isolated from Tengu-no-mugimeshi.</title>
        <authorList>
            <person name="Wang C.M."/>
            <person name="Zheng Y."/>
            <person name="Sakai Y."/>
            <person name="Toyoda A."/>
            <person name="Minakuchi Y."/>
            <person name="Abe K."/>
            <person name="Yokota A."/>
            <person name="Yabe S."/>
        </authorList>
    </citation>
    <scope>NUCLEOTIDE SEQUENCE [LARGE SCALE GENOMIC DNA]</scope>
    <source>
        <strain evidence="2">Uno11</strain>
    </source>
</reference>
<dbReference type="Proteomes" id="UP000287188">
    <property type="component" value="Unassembled WGS sequence"/>
</dbReference>
<gene>
    <name evidence="1" type="ORF">KDK_45550</name>
</gene>
<dbReference type="SUPFAM" id="SSF110296">
    <property type="entry name" value="Oligoxyloglucan reducing end-specific cellobiohydrolase"/>
    <property type="match status" value="1"/>
</dbReference>
<name>A0A402ANZ9_9CHLR</name>
<evidence type="ECO:0008006" key="3">
    <source>
        <dbReference type="Google" id="ProtNLM"/>
    </source>
</evidence>
<dbReference type="SUPFAM" id="SSF50939">
    <property type="entry name" value="Sialidases"/>
    <property type="match status" value="1"/>
</dbReference>
<dbReference type="AlphaFoldDB" id="A0A402ANZ9"/>
<dbReference type="InterPro" id="IPR015943">
    <property type="entry name" value="WD40/YVTN_repeat-like_dom_sf"/>
</dbReference>
<comment type="caution">
    <text evidence="1">The sequence shown here is derived from an EMBL/GenBank/DDBJ whole genome shotgun (WGS) entry which is preliminary data.</text>
</comment>
<protein>
    <recommendedName>
        <fullName evidence="3">Photosynthesis system II assembly factor Ycf48/Hcf136-like domain-containing protein</fullName>
    </recommendedName>
</protein>
<accession>A0A402ANZ9</accession>
<dbReference type="CDD" id="cd15482">
    <property type="entry name" value="Sialidase_non-viral"/>
    <property type="match status" value="1"/>
</dbReference>
<dbReference type="InterPro" id="IPR036278">
    <property type="entry name" value="Sialidase_sf"/>
</dbReference>
<dbReference type="RefSeq" id="WP_126552378.1">
    <property type="nucleotide sequence ID" value="NZ_BIFS01000001.1"/>
</dbReference>
<organism evidence="1 2">
    <name type="scientific">Dictyobacter kobayashii</name>
    <dbReference type="NCBI Taxonomy" id="2014872"/>
    <lineage>
        <taxon>Bacteria</taxon>
        <taxon>Bacillati</taxon>
        <taxon>Chloroflexota</taxon>
        <taxon>Ktedonobacteria</taxon>
        <taxon>Ktedonobacterales</taxon>
        <taxon>Dictyobacteraceae</taxon>
        <taxon>Dictyobacter</taxon>
    </lineage>
</organism>
<keyword evidence="2" id="KW-1185">Reference proteome</keyword>
<proteinExistence type="predicted"/>